<organism evidence="1 2">
    <name type="scientific">Candidatus Endonucleibacter bathymodioli</name>
    <dbReference type="NCBI Taxonomy" id="539814"/>
    <lineage>
        <taxon>Bacteria</taxon>
        <taxon>Pseudomonadati</taxon>
        <taxon>Pseudomonadota</taxon>
        <taxon>Gammaproteobacteria</taxon>
        <taxon>Oceanospirillales</taxon>
        <taxon>Endozoicomonadaceae</taxon>
        <taxon>Candidatus Endonucleibacter</taxon>
    </lineage>
</organism>
<name>A0AA90P190_9GAMM</name>
<comment type="caution">
    <text evidence="1">The sequence shown here is derived from an EMBL/GenBank/DDBJ whole genome shotgun (WGS) entry which is preliminary data.</text>
</comment>
<protein>
    <submittedName>
        <fullName evidence="1">Uncharacterized protein</fullName>
    </submittedName>
</protein>
<dbReference type="EMBL" id="JASXSV010000040">
    <property type="protein sequence ID" value="MDP0590286.1"/>
    <property type="molecule type" value="Genomic_DNA"/>
</dbReference>
<evidence type="ECO:0000313" key="1">
    <source>
        <dbReference type="EMBL" id="MDP0590286.1"/>
    </source>
</evidence>
<sequence length="112" mass="12477">MSTQLQKSLARLLLAYSDKAEYNLVMEMLVSAQKGLTEGANDFADKAAYSAQAEGIKSYLRCYPLAHILIGITSFNELNKDTSIIRKIIDLLLDNLEIEPRTAGNTNLFKVH</sequence>
<proteinExistence type="predicted"/>
<gene>
    <name evidence="1" type="ORF">QS748_14295</name>
</gene>
<keyword evidence="2" id="KW-1185">Reference proteome</keyword>
<evidence type="ECO:0000313" key="2">
    <source>
        <dbReference type="Proteomes" id="UP001178148"/>
    </source>
</evidence>
<reference evidence="1 2" key="1">
    <citation type="journal article" date="2023" name="bioRxiv">
        <title>An intranuclear bacterial parasite of deep-sea mussels expresses apoptosis inhibitors acquired from its host.</title>
        <authorList>
            <person name="Gonzalez Porras M.A."/>
            <person name="Assie A."/>
            <person name="Tietjen M."/>
            <person name="Violette M."/>
            <person name="Kleiner M."/>
            <person name="Gruber-Vodicka H."/>
            <person name="Dubilier N."/>
            <person name="Leisch N."/>
        </authorList>
    </citation>
    <scope>NUCLEOTIDE SEQUENCE [LARGE SCALE GENOMIC DNA]</scope>
    <source>
        <strain evidence="1">IAP13</strain>
    </source>
</reference>
<accession>A0AA90P190</accession>
<dbReference type="Proteomes" id="UP001178148">
    <property type="component" value="Unassembled WGS sequence"/>
</dbReference>
<dbReference type="AlphaFoldDB" id="A0AA90P190"/>